<evidence type="ECO:0000256" key="2">
    <source>
        <dbReference type="SAM" id="Phobius"/>
    </source>
</evidence>
<feature type="compositionally biased region" description="Polar residues" evidence="1">
    <location>
        <begin position="362"/>
        <end position="384"/>
    </location>
</feature>
<feature type="region of interest" description="Disordered" evidence="1">
    <location>
        <begin position="126"/>
        <end position="160"/>
    </location>
</feature>
<evidence type="ECO:0000313" key="5">
    <source>
        <dbReference type="Proteomes" id="UP001480595"/>
    </source>
</evidence>
<organism evidence="4 5">
    <name type="scientific">Apiospora phragmitis</name>
    <dbReference type="NCBI Taxonomy" id="2905665"/>
    <lineage>
        <taxon>Eukaryota</taxon>
        <taxon>Fungi</taxon>
        <taxon>Dikarya</taxon>
        <taxon>Ascomycota</taxon>
        <taxon>Pezizomycotina</taxon>
        <taxon>Sordariomycetes</taxon>
        <taxon>Xylariomycetidae</taxon>
        <taxon>Amphisphaeriales</taxon>
        <taxon>Apiosporaceae</taxon>
        <taxon>Apiospora</taxon>
    </lineage>
</organism>
<gene>
    <name evidence="4" type="ORF">PG994_006379</name>
</gene>
<feature type="region of interest" description="Disordered" evidence="1">
    <location>
        <begin position="211"/>
        <end position="423"/>
    </location>
</feature>
<keyword evidence="5" id="KW-1185">Reference proteome</keyword>
<evidence type="ECO:0000256" key="1">
    <source>
        <dbReference type="SAM" id="MobiDB-lite"/>
    </source>
</evidence>
<accession>A0ABR1VEW3</accession>
<protein>
    <submittedName>
        <fullName evidence="4">Uncharacterized protein</fullName>
    </submittedName>
</protein>
<dbReference type="RefSeq" id="XP_066717057.1">
    <property type="nucleotide sequence ID" value="XM_066857788.1"/>
</dbReference>
<dbReference type="GeneID" id="92090851"/>
<feature type="compositionally biased region" description="Basic and acidic residues" evidence="1">
    <location>
        <begin position="291"/>
        <end position="300"/>
    </location>
</feature>
<evidence type="ECO:0000313" key="4">
    <source>
        <dbReference type="EMBL" id="KAK8069763.1"/>
    </source>
</evidence>
<feature type="signal peptide" evidence="3">
    <location>
        <begin position="1"/>
        <end position="29"/>
    </location>
</feature>
<dbReference type="EMBL" id="JAQQWL010000006">
    <property type="protein sequence ID" value="KAK8069763.1"/>
    <property type="molecule type" value="Genomic_DNA"/>
</dbReference>
<keyword evidence="2" id="KW-0472">Membrane</keyword>
<feature type="transmembrane region" description="Helical" evidence="2">
    <location>
        <begin position="68"/>
        <end position="89"/>
    </location>
</feature>
<keyword evidence="2" id="KW-0812">Transmembrane</keyword>
<name>A0ABR1VEW3_9PEZI</name>
<keyword evidence="2" id="KW-1133">Transmembrane helix</keyword>
<evidence type="ECO:0000256" key="3">
    <source>
        <dbReference type="SAM" id="SignalP"/>
    </source>
</evidence>
<feature type="region of interest" description="Disordered" evidence="1">
    <location>
        <begin position="491"/>
        <end position="515"/>
    </location>
</feature>
<sequence length="515" mass="55629">MQPGLYSTAISLHFVLLLTFSTFIDSCSSAPSIDQRDKNSPRLIHRAGDGPSLSAGALTDPSYLPAQIGGIVGAYALSLIIVATLLLLLSKKRREHLAAAEEDEELDLSYAFDLDVTVLGRPNSDGFPYPVQSPKSPIKNFSRPTPEEKEPTPYVFPSSQPTSATLGINPLVDQSVVKADREMAQQQLEEMYKYVMEQEEAKAAGVKLQDAPAPILKSPPPSSAAPPASILKKSKNKPANLDLAKQGPEKKESRASSLLSALKSPRKKAAAKGLSISSPIMTPMSGAFPRQEGEEMERIPPRQYAPAAPPPVPSDQQPYYDRRATRNVAPMTPPDNSPESTLSIDERLETQMAANPHYGHSRNASQATYEQDPSSATTDRSTTPLVGLPSSPKPGVNRFPSLPASPKPGATFSRPNAPSAVRTGGALPFRAYESSLPSPSMQTTKQTVFERAPLSPSSLRTPWTGAPVPYTPYQPQTPCIPITPSLVTKADRKRMKSMNPKTPTLEMVKSSDEIW</sequence>
<feature type="chain" id="PRO_5046655360" evidence="3">
    <location>
        <begin position="30"/>
        <end position="515"/>
    </location>
</feature>
<proteinExistence type="predicted"/>
<keyword evidence="3" id="KW-0732">Signal</keyword>
<reference evidence="4 5" key="1">
    <citation type="submission" date="2023-01" db="EMBL/GenBank/DDBJ databases">
        <title>Analysis of 21 Apiospora genomes using comparative genomics revels a genus with tremendous synthesis potential of carbohydrate active enzymes and secondary metabolites.</title>
        <authorList>
            <person name="Sorensen T."/>
        </authorList>
    </citation>
    <scope>NUCLEOTIDE SEQUENCE [LARGE SCALE GENOMIC DNA]</scope>
    <source>
        <strain evidence="4 5">CBS 135458</strain>
    </source>
</reference>
<dbReference type="Proteomes" id="UP001480595">
    <property type="component" value="Unassembled WGS sequence"/>
</dbReference>
<comment type="caution">
    <text evidence="4">The sequence shown here is derived from an EMBL/GenBank/DDBJ whole genome shotgun (WGS) entry which is preliminary data.</text>
</comment>